<feature type="transmembrane region" description="Helical" evidence="1">
    <location>
        <begin position="7"/>
        <end position="29"/>
    </location>
</feature>
<evidence type="ECO:0000313" key="2">
    <source>
        <dbReference type="EMBL" id="OBA22367.1"/>
    </source>
</evidence>
<proteinExistence type="predicted"/>
<reference evidence="2 3" key="1">
    <citation type="submission" date="2016-05" db="EMBL/GenBank/DDBJ databases">
        <title>Comparative genomics of biotechnologically important yeasts.</title>
        <authorList>
            <consortium name="DOE Joint Genome Institute"/>
            <person name="Riley R."/>
            <person name="Haridas S."/>
            <person name="Wolfe K.H."/>
            <person name="Lopes M.R."/>
            <person name="Hittinger C.T."/>
            <person name="Goker M."/>
            <person name="Salamov A."/>
            <person name="Wisecaver J."/>
            <person name="Long T.M."/>
            <person name="Aerts A.L."/>
            <person name="Barry K."/>
            <person name="Choi C."/>
            <person name="Clum A."/>
            <person name="Coughlan A.Y."/>
            <person name="Deshpande S."/>
            <person name="Douglass A.P."/>
            <person name="Hanson S.J."/>
            <person name="Klenk H.-P."/>
            <person name="LaButti K."/>
            <person name="Lapidus A."/>
            <person name="Lindquist E."/>
            <person name="Lipzen A."/>
            <person name="Meier-kolthoff J.P."/>
            <person name="Ohm R.A."/>
            <person name="Otillar R.P."/>
            <person name="Pangilinan J."/>
            <person name="Peng Y."/>
            <person name="Rokas A."/>
            <person name="Rosa C.A."/>
            <person name="Scheuner C."/>
            <person name="Sibirny A.A."/>
            <person name="Slot J.C."/>
            <person name="Stielow J.B."/>
            <person name="Sun H."/>
            <person name="Kurtzman C.P."/>
            <person name="Blackwell M."/>
            <person name="Grigoriev I.V."/>
            <person name="Jeffries T.W."/>
        </authorList>
    </citation>
    <scope>NUCLEOTIDE SEQUENCE [LARGE SCALE GENOMIC DNA]</scope>
    <source>
        <strain evidence="2 3">NRRL YB-4993</strain>
    </source>
</reference>
<dbReference type="EMBL" id="LXTC01000002">
    <property type="protein sequence ID" value="OBA22367.1"/>
    <property type="molecule type" value="Genomic_DNA"/>
</dbReference>
<dbReference type="AlphaFoldDB" id="A0A1A0HEQ1"/>
<evidence type="ECO:0000256" key="1">
    <source>
        <dbReference type="SAM" id="Phobius"/>
    </source>
</evidence>
<accession>A0A1A0HEQ1</accession>
<evidence type="ECO:0000313" key="3">
    <source>
        <dbReference type="Proteomes" id="UP000092555"/>
    </source>
</evidence>
<comment type="caution">
    <text evidence="2">The sequence shown here is derived from an EMBL/GenBank/DDBJ whole genome shotgun (WGS) entry which is preliminary data.</text>
</comment>
<name>A0A1A0HEQ1_9ASCO</name>
<dbReference type="Proteomes" id="UP000092555">
    <property type="component" value="Unassembled WGS sequence"/>
</dbReference>
<sequence length="72" mass="8029">MCWISLGMCLVVFGNVFGYLWECICVLWAGRPRWILGPAIIGGPGALGLVWQFVFRFLAVFFPVFGNVLSCI</sequence>
<keyword evidence="1" id="KW-0812">Transmembrane</keyword>
<keyword evidence="1" id="KW-1133">Transmembrane helix</keyword>
<keyword evidence="1" id="KW-0472">Membrane</keyword>
<protein>
    <recommendedName>
        <fullName evidence="4">Transmembrane protein</fullName>
    </recommendedName>
</protein>
<dbReference type="RefSeq" id="XP_018712863.1">
    <property type="nucleotide sequence ID" value="XM_018854577.1"/>
</dbReference>
<gene>
    <name evidence="2" type="ORF">METBIDRAFT_152459</name>
</gene>
<evidence type="ECO:0008006" key="4">
    <source>
        <dbReference type="Google" id="ProtNLM"/>
    </source>
</evidence>
<keyword evidence="3" id="KW-1185">Reference proteome</keyword>
<organism evidence="2 3">
    <name type="scientific">Metschnikowia bicuspidata var. bicuspidata NRRL YB-4993</name>
    <dbReference type="NCBI Taxonomy" id="869754"/>
    <lineage>
        <taxon>Eukaryota</taxon>
        <taxon>Fungi</taxon>
        <taxon>Dikarya</taxon>
        <taxon>Ascomycota</taxon>
        <taxon>Saccharomycotina</taxon>
        <taxon>Pichiomycetes</taxon>
        <taxon>Metschnikowiaceae</taxon>
        <taxon>Metschnikowia</taxon>
    </lineage>
</organism>
<dbReference type="GeneID" id="30027553"/>